<proteinExistence type="predicted"/>
<dbReference type="KEGG" id="mut:GVT53_02485"/>
<organism evidence="1 2">
    <name type="scientific">Flagellimonas oceani</name>
    <dbReference type="NCBI Taxonomy" id="2698672"/>
    <lineage>
        <taxon>Bacteria</taxon>
        <taxon>Pseudomonadati</taxon>
        <taxon>Bacteroidota</taxon>
        <taxon>Flavobacteriia</taxon>
        <taxon>Flavobacteriales</taxon>
        <taxon>Flavobacteriaceae</taxon>
        <taxon>Flagellimonas</taxon>
    </lineage>
</organism>
<accession>A0A6G7IYG4</accession>
<protein>
    <submittedName>
        <fullName evidence="1">Addiction module protein</fullName>
    </submittedName>
</protein>
<sequence>MDIQDIKKMPVAKRILIAQDIWDSIEDKDSIELSDEMKTELDSRIDHHKSGGAKYYSLEESRKRNAKLRNDL</sequence>
<dbReference type="NCBIfam" id="TIGR02574">
    <property type="entry name" value="stabl_TIGR02574"/>
    <property type="match status" value="1"/>
</dbReference>
<reference evidence="1 2" key="1">
    <citation type="submission" date="2020-02" db="EMBL/GenBank/DDBJ databases">
        <title>Complete genome of Muricauda sp. 501str8.</title>
        <authorList>
            <person name="Dong B."/>
            <person name="Zhu S."/>
            <person name="Yang J."/>
            <person name="Chen J."/>
        </authorList>
    </citation>
    <scope>NUCLEOTIDE SEQUENCE [LARGE SCALE GENOMIC DNA]</scope>
    <source>
        <strain evidence="1 2">501str8</strain>
    </source>
</reference>
<dbReference type="InterPro" id="IPR013406">
    <property type="entry name" value="CHP02574_addiction_mod"/>
</dbReference>
<keyword evidence="2" id="KW-1185">Reference proteome</keyword>
<dbReference type="Proteomes" id="UP000502928">
    <property type="component" value="Chromosome"/>
</dbReference>
<evidence type="ECO:0000313" key="1">
    <source>
        <dbReference type="EMBL" id="QII43595.1"/>
    </source>
</evidence>
<evidence type="ECO:0000313" key="2">
    <source>
        <dbReference type="Proteomes" id="UP000502928"/>
    </source>
</evidence>
<gene>
    <name evidence="1" type="ORF">GVT53_02485</name>
</gene>
<dbReference type="AlphaFoldDB" id="A0A6G7IYG4"/>
<dbReference type="EMBL" id="CP049616">
    <property type="protein sequence ID" value="QII43595.1"/>
    <property type="molecule type" value="Genomic_DNA"/>
</dbReference>
<dbReference type="Pfam" id="PF09720">
    <property type="entry name" value="Unstab_antitox"/>
    <property type="match status" value="1"/>
</dbReference>
<dbReference type="RefSeq" id="WP_081894260.1">
    <property type="nucleotide sequence ID" value="NZ_CP049616.1"/>
</dbReference>
<name>A0A6G7IYG4_9FLAO</name>